<dbReference type="AlphaFoldDB" id="A0A6G1GYW1"/>
<dbReference type="PANTHER" id="PTHR12341">
    <property type="entry name" value="5'-&gt;3' EXORIBONUCLEASE"/>
    <property type="match status" value="1"/>
</dbReference>
<sequence>MGVPALFRWLSQKYPKIISSVIEERPQEVVGEEIPVDFTQRNPNGEEFDNLYLDMNGIVHPCSHPEDKPPPATEEEMMHEVFKYTERVVNMVRPRKLLMIAIDGVAPRAKMNQQRSRRFRSAKENKEKDEEKAEYVKMLQSKGSAIQGEEILSKKTWDHNAITPGTPFMNLLATSLRWWIAKKLNTDPSWASLKIIISDASVPGEGEHKIMEFVRSQRRSIDHDPNTRHVIYGLDADLIMLGLATHEPHFRVLREDVFFQESKAREIW</sequence>
<dbReference type="Pfam" id="PF03159">
    <property type="entry name" value="XRN_N"/>
    <property type="match status" value="1"/>
</dbReference>
<organism evidence="8 9">
    <name type="scientific">Aulographum hederae CBS 113979</name>
    <dbReference type="NCBI Taxonomy" id="1176131"/>
    <lineage>
        <taxon>Eukaryota</taxon>
        <taxon>Fungi</taxon>
        <taxon>Dikarya</taxon>
        <taxon>Ascomycota</taxon>
        <taxon>Pezizomycotina</taxon>
        <taxon>Dothideomycetes</taxon>
        <taxon>Pleosporomycetidae</taxon>
        <taxon>Aulographales</taxon>
        <taxon>Aulographaceae</taxon>
    </lineage>
</organism>
<proteinExistence type="inferred from homology"/>
<evidence type="ECO:0000313" key="8">
    <source>
        <dbReference type="EMBL" id="KAF1986153.1"/>
    </source>
</evidence>
<dbReference type="EMBL" id="ML977158">
    <property type="protein sequence ID" value="KAF1986153.1"/>
    <property type="molecule type" value="Genomic_DNA"/>
</dbReference>
<dbReference type="Gene3D" id="3.40.50.12390">
    <property type="match status" value="1"/>
</dbReference>
<accession>A0A6G1GYW1</accession>
<dbReference type="GO" id="GO:0000956">
    <property type="term" value="P:nuclear-transcribed mRNA catabolic process"/>
    <property type="evidence" value="ECO:0007669"/>
    <property type="project" value="TreeGrafter"/>
</dbReference>
<dbReference type="GO" id="GO:0005634">
    <property type="term" value="C:nucleus"/>
    <property type="evidence" value="ECO:0007669"/>
    <property type="project" value="TreeGrafter"/>
</dbReference>
<evidence type="ECO:0000256" key="6">
    <source>
        <dbReference type="SAM" id="MobiDB-lite"/>
    </source>
</evidence>
<dbReference type="OrthoDB" id="372487at2759"/>
<feature type="compositionally biased region" description="Basic and acidic residues" evidence="6">
    <location>
        <begin position="121"/>
        <end position="132"/>
    </location>
</feature>
<evidence type="ECO:0000256" key="3">
    <source>
        <dbReference type="ARBA" id="ARBA00022722"/>
    </source>
</evidence>
<keyword evidence="4" id="KW-0378">Hydrolase</keyword>
<dbReference type="InterPro" id="IPR004859">
    <property type="entry name" value="Xrn1_N"/>
</dbReference>
<dbReference type="GO" id="GO:0003723">
    <property type="term" value="F:RNA binding"/>
    <property type="evidence" value="ECO:0007669"/>
    <property type="project" value="TreeGrafter"/>
</dbReference>
<feature type="domain" description="Xrn1 N-terminal" evidence="7">
    <location>
        <begin position="1"/>
        <end position="256"/>
    </location>
</feature>
<dbReference type="Proteomes" id="UP000800041">
    <property type="component" value="Unassembled WGS sequence"/>
</dbReference>
<dbReference type="PANTHER" id="PTHR12341:SF41">
    <property type="entry name" value="5'-3' EXORIBONUCLEASE 2"/>
    <property type="match status" value="1"/>
</dbReference>
<comment type="similarity">
    <text evidence="1">Belongs to the 5'-3' exonuclease family. XRN2/RAT1 subfamily.</text>
</comment>
<evidence type="ECO:0000256" key="4">
    <source>
        <dbReference type="ARBA" id="ARBA00022801"/>
    </source>
</evidence>
<dbReference type="GO" id="GO:0004534">
    <property type="term" value="F:5'-3' RNA exonuclease activity"/>
    <property type="evidence" value="ECO:0007669"/>
    <property type="project" value="TreeGrafter"/>
</dbReference>
<feature type="region of interest" description="Disordered" evidence="6">
    <location>
        <begin position="111"/>
        <end position="132"/>
    </location>
</feature>
<protein>
    <submittedName>
        <fullName evidence="8">Putative 5-3 exonuclease</fullName>
    </submittedName>
</protein>
<keyword evidence="3" id="KW-0540">Nuclease</keyword>
<keyword evidence="5 8" id="KW-0269">Exonuclease</keyword>
<evidence type="ECO:0000313" key="9">
    <source>
        <dbReference type="Proteomes" id="UP000800041"/>
    </source>
</evidence>
<evidence type="ECO:0000256" key="2">
    <source>
        <dbReference type="ARBA" id="ARBA00022664"/>
    </source>
</evidence>
<keyword evidence="2" id="KW-0507">mRNA processing</keyword>
<evidence type="ECO:0000259" key="7">
    <source>
        <dbReference type="Pfam" id="PF03159"/>
    </source>
</evidence>
<dbReference type="InterPro" id="IPR027073">
    <property type="entry name" value="5_3_exoribonuclease"/>
</dbReference>
<keyword evidence="9" id="KW-1185">Reference proteome</keyword>
<evidence type="ECO:0000256" key="5">
    <source>
        <dbReference type="ARBA" id="ARBA00022839"/>
    </source>
</evidence>
<reference evidence="8" key="1">
    <citation type="journal article" date="2020" name="Stud. Mycol.">
        <title>101 Dothideomycetes genomes: a test case for predicting lifestyles and emergence of pathogens.</title>
        <authorList>
            <person name="Haridas S."/>
            <person name="Albert R."/>
            <person name="Binder M."/>
            <person name="Bloem J."/>
            <person name="Labutti K."/>
            <person name="Salamov A."/>
            <person name="Andreopoulos B."/>
            <person name="Baker S."/>
            <person name="Barry K."/>
            <person name="Bills G."/>
            <person name="Bluhm B."/>
            <person name="Cannon C."/>
            <person name="Castanera R."/>
            <person name="Culley D."/>
            <person name="Daum C."/>
            <person name="Ezra D."/>
            <person name="Gonzalez J."/>
            <person name="Henrissat B."/>
            <person name="Kuo A."/>
            <person name="Liang C."/>
            <person name="Lipzen A."/>
            <person name="Lutzoni F."/>
            <person name="Magnuson J."/>
            <person name="Mondo S."/>
            <person name="Nolan M."/>
            <person name="Ohm R."/>
            <person name="Pangilinan J."/>
            <person name="Park H.-J."/>
            <person name="Ramirez L."/>
            <person name="Alfaro M."/>
            <person name="Sun H."/>
            <person name="Tritt A."/>
            <person name="Yoshinaga Y."/>
            <person name="Zwiers L.-H."/>
            <person name="Turgeon B."/>
            <person name="Goodwin S."/>
            <person name="Spatafora J."/>
            <person name="Crous P."/>
            <person name="Grigoriev I."/>
        </authorList>
    </citation>
    <scope>NUCLEOTIDE SEQUENCE</scope>
    <source>
        <strain evidence="8">CBS 113979</strain>
    </source>
</reference>
<dbReference type="FunFam" id="3.40.50.12390:FF:000003">
    <property type="entry name" value="5'-3' exoribonuclease"/>
    <property type="match status" value="1"/>
</dbReference>
<evidence type="ECO:0000256" key="1">
    <source>
        <dbReference type="ARBA" id="ARBA00006994"/>
    </source>
</evidence>
<gene>
    <name evidence="8" type="ORF">K402DRAFT_90987</name>
</gene>
<dbReference type="GO" id="GO:0006397">
    <property type="term" value="P:mRNA processing"/>
    <property type="evidence" value="ECO:0007669"/>
    <property type="project" value="UniProtKB-KW"/>
</dbReference>
<dbReference type="CDD" id="cd18673">
    <property type="entry name" value="PIN_XRN1-2-like"/>
    <property type="match status" value="1"/>
</dbReference>
<name>A0A6G1GYW1_9PEZI</name>